<protein>
    <recommendedName>
        <fullName evidence="6">AB hydrolase-1 domain-containing protein</fullName>
    </recommendedName>
</protein>
<dbReference type="PANTHER" id="PTHR43798:SF31">
    <property type="entry name" value="AB HYDROLASE SUPERFAMILY PROTEIN YCLE"/>
    <property type="match status" value="1"/>
</dbReference>
<name>A0A1F5NVD4_9BACT</name>
<dbReference type="STRING" id="1817825.A2720_02600"/>
<dbReference type="InterPro" id="IPR013595">
    <property type="entry name" value="Pept_S33_TAP-like_C"/>
</dbReference>
<dbReference type="SUPFAM" id="SSF53474">
    <property type="entry name" value="alpha/beta-Hydrolases"/>
    <property type="match status" value="1"/>
</dbReference>
<organism evidence="4 5">
    <name type="scientific">Candidatus Doudnabacteria bacterium RIFCSPHIGHO2_01_FULL_46_24</name>
    <dbReference type="NCBI Taxonomy" id="1817825"/>
    <lineage>
        <taxon>Bacteria</taxon>
        <taxon>Candidatus Doudnaibacteriota</taxon>
    </lineage>
</organism>
<evidence type="ECO:0000313" key="4">
    <source>
        <dbReference type="EMBL" id="OGE81514.1"/>
    </source>
</evidence>
<evidence type="ECO:0000259" key="3">
    <source>
        <dbReference type="Pfam" id="PF08386"/>
    </source>
</evidence>
<dbReference type="GO" id="GO:0016787">
    <property type="term" value="F:hydrolase activity"/>
    <property type="evidence" value="ECO:0007669"/>
    <property type="project" value="UniProtKB-KW"/>
</dbReference>
<dbReference type="PRINTS" id="PR00111">
    <property type="entry name" value="ABHYDROLASE"/>
</dbReference>
<reference evidence="4 5" key="1">
    <citation type="journal article" date="2016" name="Nat. Commun.">
        <title>Thousands of microbial genomes shed light on interconnected biogeochemical processes in an aquifer system.</title>
        <authorList>
            <person name="Anantharaman K."/>
            <person name="Brown C.T."/>
            <person name="Hug L.A."/>
            <person name="Sharon I."/>
            <person name="Castelle C.J."/>
            <person name="Probst A.J."/>
            <person name="Thomas B.C."/>
            <person name="Singh A."/>
            <person name="Wilkins M.J."/>
            <person name="Karaoz U."/>
            <person name="Brodie E.L."/>
            <person name="Williams K.H."/>
            <person name="Hubbard S.S."/>
            <person name="Banfield J.F."/>
        </authorList>
    </citation>
    <scope>NUCLEOTIDE SEQUENCE [LARGE SCALE GENOMIC DNA]</scope>
</reference>
<proteinExistence type="predicted"/>
<accession>A0A1F5NVD4</accession>
<dbReference type="EMBL" id="MFEL01000008">
    <property type="protein sequence ID" value="OGE81514.1"/>
    <property type="molecule type" value="Genomic_DNA"/>
</dbReference>
<comment type="caution">
    <text evidence="4">The sequence shown here is derived from an EMBL/GenBank/DDBJ whole genome shotgun (WGS) entry which is preliminary data.</text>
</comment>
<sequence length="248" mass="27221">MIVSGLSVTYYCNEPPAAAATAVFLHGWQGSALSWQPILEVFDSRSVKFYALDLPGFGRSQLPQRPFSVGDYAEVVKSFMAKLEIQSAAIIGHSFGGRIAIKLASAYPELISKLVLVDCAGFKDTSLKKYSVLAIMKLFKPILFLPGLSGLRRFGYKIIGASDYTSSGKLKETFIKVINEDVTAYLPKIKTPTLLVWGQLDRETPLEFGNRMKDLIPASRLVVLPSTGHFSFLDDSPGFIKALEGFVL</sequence>
<dbReference type="InterPro" id="IPR029058">
    <property type="entry name" value="AB_hydrolase_fold"/>
</dbReference>
<dbReference type="Gene3D" id="3.40.50.1820">
    <property type="entry name" value="alpha/beta hydrolase"/>
    <property type="match status" value="1"/>
</dbReference>
<gene>
    <name evidence="4" type="ORF">A2720_02600</name>
</gene>
<dbReference type="Proteomes" id="UP000178892">
    <property type="component" value="Unassembled WGS sequence"/>
</dbReference>
<feature type="domain" description="AB hydrolase-1" evidence="2">
    <location>
        <begin position="23"/>
        <end position="118"/>
    </location>
</feature>
<dbReference type="AlphaFoldDB" id="A0A1F5NVD4"/>
<dbReference type="PANTHER" id="PTHR43798">
    <property type="entry name" value="MONOACYLGLYCEROL LIPASE"/>
    <property type="match status" value="1"/>
</dbReference>
<feature type="domain" description="Peptidase S33 tripeptidyl aminopeptidase-like C-terminal" evidence="3">
    <location>
        <begin position="190"/>
        <end position="243"/>
    </location>
</feature>
<dbReference type="GO" id="GO:0016020">
    <property type="term" value="C:membrane"/>
    <property type="evidence" value="ECO:0007669"/>
    <property type="project" value="TreeGrafter"/>
</dbReference>
<evidence type="ECO:0008006" key="6">
    <source>
        <dbReference type="Google" id="ProtNLM"/>
    </source>
</evidence>
<evidence type="ECO:0000313" key="5">
    <source>
        <dbReference type="Proteomes" id="UP000178892"/>
    </source>
</evidence>
<dbReference type="Pfam" id="PF00561">
    <property type="entry name" value="Abhydrolase_1"/>
    <property type="match status" value="1"/>
</dbReference>
<dbReference type="Pfam" id="PF08386">
    <property type="entry name" value="Abhydrolase_4"/>
    <property type="match status" value="1"/>
</dbReference>
<keyword evidence="1" id="KW-0378">Hydrolase</keyword>
<dbReference type="InterPro" id="IPR050266">
    <property type="entry name" value="AB_hydrolase_sf"/>
</dbReference>
<dbReference type="InterPro" id="IPR000073">
    <property type="entry name" value="AB_hydrolase_1"/>
</dbReference>
<evidence type="ECO:0000256" key="1">
    <source>
        <dbReference type="ARBA" id="ARBA00022801"/>
    </source>
</evidence>
<evidence type="ECO:0000259" key="2">
    <source>
        <dbReference type="Pfam" id="PF00561"/>
    </source>
</evidence>